<evidence type="ECO:0000259" key="2">
    <source>
        <dbReference type="Pfam" id="PF13358"/>
    </source>
</evidence>
<dbReference type="SUPFAM" id="SSF46689">
    <property type="entry name" value="Homeodomain-like"/>
    <property type="match status" value="1"/>
</dbReference>
<keyword evidence="4" id="KW-1185">Reference proteome</keyword>
<dbReference type="GO" id="GO:0015074">
    <property type="term" value="P:DNA integration"/>
    <property type="evidence" value="ECO:0007669"/>
    <property type="project" value="InterPro"/>
</dbReference>
<gene>
    <name evidence="3" type="ORF">LOD99_7828</name>
</gene>
<sequence>MAQEVMREKIKTLLIGDKHTPTEISRILDVDRGTVYRVKKRLQTNMTLKHKRGGGRPNLLGNSIKYTATQFIKSDPETSVRKLTTRITKTKKLTVSKSTVHLTLQKLKYSKPFPVQIPLLSEKNRLFRIEWAQKNKFKLWCRAVFADEASFWLNRGKVRMWTKSGKKRSQKTTKHSPKIHIWAAFSSFGTFPLCIFRQNLDAQFFVKILEWHLLSQAEAFHGNRWFLVQDNDPKHRSKLAQQWISEKMPNNVFQWPSQSPDLNPIENLFGWLKNQVVKQHAKSLAELEKCIQTIWDSLTPEFLEHYWKSMKRRCQMVAENDGNKIKY</sequence>
<dbReference type="InterPro" id="IPR047655">
    <property type="entry name" value="Transpos_IS630-like"/>
</dbReference>
<proteinExistence type="predicted"/>
<protein>
    <recommendedName>
        <fullName evidence="5">Transposase</fullName>
    </recommendedName>
</protein>
<dbReference type="InterPro" id="IPR002492">
    <property type="entry name" value="Transposase_Tc1-like"/>
</dbReference>
<dbReference type="NCBIfam" id="NF033545">
    <property type="entry name" value="transpos_IS630"/>
    <property type="match status" value="1"/>
</dbReference>
<feature type="domain" description="Tc1-like transposase DDE" evidence="2">
    <location>
        <begin position="143"/>
        <end position="287"/>
    </location>
</feature>
<feature type="domain" description="Transposase Tc1-like" evidence="1">
    <location>
        <begin position="71"/>
        <end position="135"/>
    </location>
</feature>
<accession>A0AAV7JP56</accession>
<dbReference type="Pfam" id="PF13358">
    <property type="entry name" value="DDE_3"/>
    <property type="match status" value="1"/>
</dbReference>
<dbReference type="AlphaFoldDB" id="A0AAV7JP56"/>
<dbReference type="GO" id="GO:0003677">
    <property type="term" value="F:DNA binding"/>
    <property type="evidence" value="ECO:0007669"/>
    <property type="project" value="InterPro"/>
</dbReference>
<dbReference type="EMBL" id="JAKMXF010000310">
    <property type="protein sequence ID" value="KAI6650777.1"/>
    <property type="molecule type" value="Genomic_DNA"/>
</dbReference>
<evidence type="ECO:0000313" key="3">
    <source>
        <dbReference type="EMBL" id="KAI6650777.1"/>
    </source>
</evidence>
<evidence type="ECO:0008006" key="5">
    <source>
        <dbReference type="Google" id="ProtNLM"/>
    </source>
</evidence>
<dbReference type="InterPro" id="IPR038717">
    <property type="entry name" value="Tc1-like_DDE_dom"/>
</dbReference>
<evidence type="ECO:0000259" key="1">
    <source>
        <dbReference type="Pfam" id="PF01498"/>
    </source>
</evidence>
<dbReference type="InterPro" id="IPR036397">
    <property type="entry name" value="RNaseH_sf"/>
</dbReference>
<organism evidence="3 4">
    <name type="scientific">Oopsacas minuta</name>
    <dbReference type="NCBI Taxonomy" id="111878"/>
    <lineage>
        <taxon>Eukaryota</taxon>
        <taxon>Metazoa</taxon>
        <taxon>Porifera</taxon>
        <taxon>Hexactinellida</taxon>
        <taxon>Hexasterophora</taxon>
        <taxon>Lyssacinosida</taxon>
        <taxon>Leucopsacidae</taxon>
        <taxon>Oopsacas</taxon>
    </lineage>
</organism>
<dbReference type="InterPro" id="IPR009057">
    <property type="entry name" value="Homeodomain-like_sf"/>
</dbReference>
<dbReference type="Pfam" id="PF01498">
    <property type="entry name" value="HTH_Tnp_Tc3_2"/>
    <property type="match status" value="1"/>
</dbReference>
<dbReference type="PANTHER" id="PTHR47326:SF1">
    <property type="entry name" value="HTH PSQ-TYPE DOMAIN-CONTAINING PROTEIN"/>
    <property type="match status" value="1"/>
</dbReference>
<dbReference type="Gene3D" id="3.30.420.10">
    <property type="entry name" value="Ribonuclease H-like superfamily/Ribonuclease H"/>
    <property type="match status" value="1"/>
</dbReference>
<dbReference type="GO" id="GO:0006313">
    <property type="term" value="P:DNA transposition"/>
    <property type="evidence" value="ECO:0007669"/>
    <property type="project" value="InterPro"/>
</dbReference>
<dbReference type="Proteomes" id="UP001165289">
    <property type="component" value="Unassembled WGS sequence"/>
</dbReference>
<comment type="caution">
    <text evidence="3">The sequence shown here is derived from an EMBL/GenBank/DDBJ whole genome shotgun (WGS) entry which is preliminary data.</text>
</comment>
<dbReference type="PANTHER" id="PTHR47326">
    <property type="entry name" value="TRANSPOSABLE ELEMENT TC3 TRANSPOSASE-LIKE PROTEIN"/>
    <property type="match status" value="1"/>
</dbReference>
<reference evidence="3 4" key="1">
    <citation type="journal article" date="2023" name="BMC Biol.">
        <title>The compact genome of the sponge Oopsacas minuta (Hexactinellida) is lacking key metazoan core genes.</title>
        <authorList>
            <person name="Santini S."/>
            <person name="Schenkelaars Q."/>
            <person name="Jourda C."/>
            <person name="Duchesne M."/>
            <person name="Belahbib H."/>
            <person name="Rocher C."/>
            <person name="Selva M."/>
            <person name="Riesgo A."/>
            <person name="Vervoort M."/>
            <person name="Leys S.P."/>
            <person name="Kodjabachian L."/>
            <person name="Le Bivic A."/>
            <person name="Borchiellini C."/>
            <person name="Claverie J.M."/>
            <person name="Renard E."/>
        </authorList>
    </citation>
    <scope>NUCLEOTIDE SEQUENCE [LARGE SCALE GENOMIC DNA]</scope>
    <source>
        <strain evidence="3">SPO-2</strain>
    </source>
</reference>
<evidence type="ECO:0000313" key="4">
    <source>
        <dbReference type="Proteomes" id="UP001165289"/>
    </source>
</evidence>
<name>A0AAV7JP56_9METZ</name>